<keyword evidence="1" id="KW-0812">Transmembrane</keyword>
<proteinExistence type="predicted"/>
<evidence type="ECO:0000313" key="3">
    <source>
        <dbReference type="Proteomes" id="UP000823868"/>
    </source>
</evidence>
<dbReference type="EMBL" id="DXDX01000123">
    <property type="protein sequence ID" value="HIY21559.1"/>
    <property type="molecule type" value="Genomic_DNA"/>
</dbReference>
<sequence>MLDSVFRGLFDTALTDTITPGHFLLCIAVSLVLGLLLCAMSLWRSNYSKSFAVTLATLPAVVCVVIMMVNGNVSTRVAVAGAFSLVRFRSAPGSAREIGAIFVAMGGGLIAGMGYLAYAALFTLILGGVTMLYNALHLGEGGGNARFRTLHITIPEDLDYTGVFDSILAGYTSQYTLTQVRTTNMGSLFKLTYDLTLKDPQREKAFLDELRRRNGNLEISLSHQDTAAAGL</sequence>
<accession>A0A9D2BYV6</accession>
<reference evidence="2" key="1">
    <citation type="journal article" date="2021" name="PeerJ">
        <title>Extensive microbial diversity within the chicken gut microbiome revealed by metagenomics and culture.</title>
        <authorList>
            <person name="Gilroy R."/>
            <person name="Ravi A."/>
            <person name="Getino M."/>
            <person name="Pursley I."/>
            <person name="Horton D.L."/>
            <person name="Alikhan N.F."/>
            <person name="Baker D."/>
            <person name="Gharbi K."/>
            <person name="Hall N."/>
            <person name="Watson M."/>
            <person name="Adriaenssens E.M."/>
            <person name="Foster-Nyarko E."/>
            <person name="Jarju S."/>
            <person name="Secka A."/>
            <person name="Antonio M."/>
            <person name="Oren A."/>
            <person name="Chaudhuri R.R."/>
            <person name="La Ragione R."/>
            <person name="Hildebrand F."/>
            <person name="Pallen M.J."/>
        </authorList>
    </citation>
    <scope>NUCLEOTIDE SEQUENCE</scope>
    <source>
        <strain evidence="2">ChiBcec16_6824</strain>
    </source>
</reference>
<dbReference type="Proteomes" id="UP000823868">
    <property type="component" value="Unassembled WGS sequence"/>
</dbReference>
<protein>
    <submittedName>
        <fullName evidence="2">DUF4956 domain-containing protein</fullName>
    </submittedName>
</protein>
<name>A0A9D2BYV6_9FIRM</name>
<keyword evidence="1" id="KW-0472">Membrane</keyword>
<dbReference type="InterPro" id="IPR032531">
    <property type="entry name" value="DUF4956"/>
</dbReference>
<evidence type="ECO:0000256" key="1">
    <source>
        <dbReference type="SAM" id="Phobius"/>
    </source>
</evidence>
<feature type="transmembrane region" description="Helical" evidence="1">
    <location>
        <begin position="50"/>
        <end position="69"/>
    </location>
</feature>
<keyword evidence="1" id="KW-1133">Transmembrane helix</keyword>
<evidence type="ECO:0000313" key="2">
    <source>
        <dbReference type="EMBL" id="HIY21559.1"/>
    </source>
</evidence>
<reference evidence="2" key="2">
    <citation type="submission" date="2021-04" db="EMBL/GenBank/DDBJ databases">
        <authorList>
            <person name="Gilroy R."/>
        </authorList>
    </citation>
    <scope>NUCLEOTIDE SEQUENCE</scope>
    <source>
        <strain evidence="2">ChiBcec16_6824</strain>
    </source>
</reference>
<dbReference type="Pfam" id="PF16316">
    <property type="entry name" value="DUF4956"/>
    <property type="match status" value="1"/>
</dbReference>
<feature type="transmembrane region" description="Helical" evidence="1">
    <location>
        <begin position="20"/>
        <end position="43"/>
    </location>
</feature>
<comment type="caution">
    <text evidence="2">The sequence shown here is derived from an EMBL/GenBank/DDBJ whole genome shotgun (WGS) entry which is preliminary data.</text>
</comment>
<organism evidence="2 3">
    <name type="scientific">Candidatus Flavonifractor merdigallinarum</name>
    <dbReference type="NCBI Taxonomy" id="2838589"/>
    <lineage>
        <taxon>Bacteria</taxon>
        <taxon>Bacillati</taxon>
        <taxon>Bacillota</taxon>
        <taxon>Clostridia</taxon>
        <taxon>Eubacteriales</taxon>
        <taxon>Oscillospiraceae</taxon>
        <taxon>Flavonifractor</taxon>
    </lineage>
</organism>
<gene>
    <name evidence="2" type="ORF">H9841_06640</name>
</gene>
<dbReference type="AlphaFoldDB" id="A0A9D2BYV6"/>